<gene>
    <name evidence="2" type="ORF">QQ020_11035</name>
</gene>
<dbReference type="RefSeq" id="WP_346757902.1">
    <property type="nucleotide sequence ID" value="NZ_JAUJEB010000001.1"/>
</dbReference>
<organism evidence="2 3">
    <name type="scientific">Agaribacillus aureus</name>
    <dbReference type="NCBI Taxonomy" id="3051825"/>
    <lineage>
        <taxon>Bacteria</taxon>
        <taxon>Pseudomonadati</taxon>
        <taxon>Bacteroidota</taxon>
        <taxon>Cytophagia</taxon>
        <taxon>Cytophagales</taxon>
        <taxon>Splendidivirgaceae</taxon>
        <taxon>Agaribacillus</taxon>
    </lineage>
</organism>
<dbReference type="SUPFAM" id="SSF54427">
    <property type="entry name" value="NTF2-like"/>
    <property type="match status" value="1"/>
</dbReference>
<proteinExistence type="predicted"/>
<accession>A0ABT8L714</accession>
<sequence>MNPIKLALQYMDTVFYEKDLDKLRPLLADAFIFEGPFFSFNTAAAYINSLKADPPAEFKYEILRSWEDNHGVCLIYRFAKPGISTLMSQWFEVEEGKITKTLLIFDSGVFSN</sequence>
<protein>
    <submittedName>
        <fullName evidence="2">Nuclear transport factor 2 family protein</fullName>
    </submittedName>
</protein>
<name>A0ABT8L714_9BACT</name>
<dbReference type="InterPro" id="IPR037401">
    <property type="entry name" value="SnoaL-like"/>
</dbReference>
<dbReference type="EMBL" id="JAUJEB010000001">
    <property type="protein sequence ID" value="MDN5212585.1"/>
    <property type="molecule type" value="Genomic_DNA"/>
</dbReference>
<dbReference type="Pfam" id="PF12680">
    <property type="entry name" value="SnoaL_2"/>
    <property type="match status" value="1"/>
</dbReference>
<dbReference type="Proteomes" id="UP001172083">
    <property type="component" value="Unassembled WGS sequence"/>
</dbReference>
<comment type="caution">
    <text evidence="2">The sequence shown here is derived from an EMBL/GenBank/DDBJ whole genome shotgun (WGS) entry which is preliminary data.</text>
</comment>
<keyword evidence="3" id="KW-1185">Reference proteome</keyword>
<dbReference type="InterPro" id="IPR032710">
    <property type="entry name" value="NTF2-like_dom_sf"/>
</dbReference>
<dbReference type="Gene3D" id="3.10.450.50">
    <property type="match status" value="1"/>
</dbReference>
<evidence type="ECO:0000313" key="2">
    <source>
        <dbReference type="EMBL" id="MDN5212585.1"/>
    </source>
</evidence>
<reference evidence="2" key="1">
    <citation type="submission" date="2023-06" db="EMBL/GenBank/DDBJ databases">
        <title>Genomic of Agaribacillus aureum.</title>
        <authorList>
            <person name="Wang G."/>
        </authorList>
    </citation>
    <scope>NUCLEOTIDE SEQUENCE</scope>
    <source>
        <strain evidence="2">BMA12</strain>
    </source>
</reference>
<feature type="domain" description="SnoaL-like" evidence="1">
    <location>
        <begin position="9"/>
        <end position="100"/>
    </location>
</feature>
<evidence type="ECO:0000259" key="1">
    <source>
        <dbReference type="Pfam" id="PF12680"/>
    </source>
</evidence>
<evidence type="ECO:0000313" key="3">
    <source>
        <dbReference type="Proteomes" id="UP001172083"/>
    </source>
</evidence>